<dbReference type="InterPro" id="IPR005230">
    <property type="entry name" value="TraB_bac"/>
</dbReference>
<dbReference type="STRING" id="572546.Arcpr_0373"/>
<protein>
    <submittedName>
        <fullName evidence="2">TraB family protein</fullName>
    </submittedName>
</protein>
<gene>
    <name evidence="2" type="ordered locus">Arcpr_0373</name>
</gene>
<dbReference type="NCBIfam" id="TIGR00261">
    <property type="entry name" value="traB"/>
    <property type="match status" value="1"/>
</dbReference>
<feature type="transmembrane region" description="Helical" evidence="1">
    <location>
        <begin position="232"/>
        <end position="249"/>
    </location>
</feature>
<organism evidence="2 3">
    <name type="scientific">Archaeoglobus profundus (strain DSM 5631 / JCM 9629 / NBRC 100127 / Av18)</name>
    <dbReference type="NCBI Taxonomy" id="572546"/>
    <lineage>
        <taxon>Archaea</taxon>
        <taxon>Methanobacteriati</taxon>
        <taxon>Methanobacteriota</taxon>
        <taxon>Archaeoglobi</taxon>
        <taxon>Archaeoglobales</taxon>
        <taxon>Archaeoglobaceae</taxon>
        <taxon>Archaeoglobus</taxon>
    </lineage>
</organism>
<dbReference type="AlphaFoldDB" id="D2RGL7"/>
<sequence>MAEVYIVGTAHVLRESVEKVHKVIEEVNPDAVAVELCPRRYNALINNVQSISLSDVLKSGNISLALLQIVLAYFQRKIGEETGVRPGEEMLTAIKKARELGADVLLIDRDIGITFQRLWQKMSFFEKLKFGWNILKGLFSKEDVEDVASNVDSLIEEFRKISPKAGEVLIDERDAYMAYNIIRVSERYNKIVVVVGAGHKKGIEGYLKNPEKLPPIEKLLEVKKGKFSLSKAFGWILSALIVGTFAYILTKLGSEMALKAFMYWFLINGTLSALGATLALAHPLSILAAFLCAWLTSINPLVAAGWVSGYVELKMRKPSVDDLISLSNASSLKDLWRNKAFRVLLVAALTNIGSIIGTIYGAYVVLQMTGIDIRKLLIP</sequence>
<accession>D2RGL7</accession>
<dbReference type="Proteomes" id="UP000001901">
    <property type="component" value="Chromosome"/>
</dbReference>
<evidence type="ECO:0000256" key="1">
    <source>
        <dbReference type="SAM" id="Phobius"/>
    </source>
</evidence>
<dbReference type="RefSeq" id="WP_012939778.1">
    <property type="nucleotide sequence ID" value="NC_013741.1"/>
</dbReference>
<keyword evidence="3" id="KW-1185">Reference proteome</keyword>
<dbReference type="InterPro" id="IPR002816">
    <property type="entry name" value="TraB/PrgY/GumN_fam"/>
</dbReference>
<feature type="transmembrane region" description="Helical" evidence="1">
    <location>
        <begin position="286"/>
        <end position="307"/>
    </location>
</feature>
<proteinExistence type="predicted"/>
<keyword evidence="1" id="KW-0472">Membrane</keyword>
<evidence type="ECO:0000313" key="2">
    <source>
        <dbReference type="EMBL" id="ADB57442.1"/>
    </source>
</evidence>
<keyword evidence="1" id="KW-0812">Transmembrane</keyword>
<dbReference type="OrthoDB" id="185689at2157"/>
<dbReference type="CDD" id="cd14726">
    <property type="entry name" value="TraB_PrgY-like"/>
    <property type="match status" value="1"/>
</dbReference>
<dbReference type="PaxDb" id="572546-Arcpr_0373"/>
<dbReference type="InterPro" id="IPR046345">
    <property type="entry name" value="TraB_PrgY-like"/>
</dbReference>
<dbReference type="KEGG" id="apo:Arcpr_0373"/>
<dbReference type="PANTHER" id="PTHR21530:SF7">
    <property type="entry name" value="TRAB DOMAIN-CONTAINING PROTEIN"/>
    <property type="match status" value="1"/>
</dbReference>
<dbReference type="eggNOG" id="arCOG02142">
    <property type="taxonomic scope" value="Archaea"/>
</dbReference>
<evidence type="ECO:0000313" key="3">
    <source>
        <dbReference type="Proteomes" id="UP000001901"/>
    </source>
</evidence>
<keyword evidence="1" id="KW-1133">Transmembrane helix</keyword>
<dbReference type="EMBL" id="CP001857">
    <property type="protein sequence ID" value="ADB57442.1"/>
    <property type="molecule type" value="Genomic_DNA"/>
</dbReference>
<reference evidence="2 3" key="1">
    <citation type="journal article" date="2010" name="Stand. Genomic Sci.">
        <title>Complete genome sequence of Archaeoglobus profundus type strain (AV18).</title>
        <authorList>
            <person name="von Jan M."/>
            <person name="Lapidus A."/>
            <person name="Del Rio T.G."/>
            <person name="Copeland A."/>
            <person name="Tice H."/>
            <person name="Cheng J.F."/>
            <person name="Lucas S."/>
            <person name="Chen F."/>
            <person name="Nolan M."/>
            <person name="Goodwin L."/>
            <person name="Han C."/>
            <person name="Pitluck S."/>
            <person name="Liolios K."/>
            <person name="Ivanova N."/>
            <person name="Mavromatis K."/>
            <person name="Ovchinnikova G."/>
            <person name="Chertkov O."/>
            <person name="Pati A."/>
            <person name="Chen A."/>
            <person name="Palaniappan K."/>
            <person name="Land M."/>
            <person name="Hauser L."/>
            <person name="Chang Y.J."/>
            <person name="Jeffries C.D."/>
            <person name="Saunders E."/>
            <person name="Brettin T."/>
            <person name="Detter J.C."/>
            <person name="Chain P."/>
            <person name="Eichinger K."/>
            <person name="Huber H."/>
            <person name="Spring S."/>
            <person name="Rohde M."/>
            <person name="Goker M."/>
            <person name="Wirth R."/>
            <person name="Woyke T."/>
            <person name="Bristow J."/>
            <person name="Eisen J.A."/>
            <person name="Markowitz V."/>
            <person name="Hugenholtz P."/>
            <person name="Kyrpides N.C."/>
            <person name="Klenk H.P."/>
        </authorList>
    </citation>
    <scope>NUCLEOTIDE SEQUENCE [LARGE SCALE GENOMIC DNA]</scope>
    <source>
        <strain evidence="3">DSM 5631 / JCM 9629 / NBRC 100127 / Av18</strain>
    </source>
</reference>
<feature type="transmembrane region" description="Helical" evidence="1">
    <location>
        <begin position="261"/>
        <end position="280"/>
    </location>
</feature>
<feature type="transmembrane region" description="Helical" evidence="1">
    <location>
        <begin position="343"/>
        <end position="366"/>
    </location>
</feature>
<dbReference type="GeneID" id="8739028"/>
<dbReference type="HOGENOM" id="CLU_032780_1_0_2"/>
<dbReference type="Pfam" id="PF01963">
    <property type="entry name" value="TraB_PrgY_gumN"/>
    <property type="match status" value="1"/>
</dbReference>
<name>D2RGL7_ARCPA</name>
<dbReference type="PANTHER" id="PTHR21530">
    <property type="entry name" value="PHEROMONE SHUTDOWN PROTEIN"/>
    <property type="match status" value="1"/>
</dbReference>